<feature type="region of interest" description="Disordered" evidence="1">
    <location>
        <begin position="1"/>
        <end position="22"/>
    </location>
</feature>
<dbReference type="EMBL" id="JAEPDI010000001">
    <property type="protein sequence ID" value="MCG7937451.1"/>
    <property type="molecule type" value="Genomic_DNA"/>
</dbReference>
<reference evidence="2" key="1">
    <citation type="journal article" date="2021" name="Proc. Natl. Acad. Sci. U.S.A.">
        <title>Global biogeography of chemosynthetic symbionts reveals both localized and globally distributed symbiont groups. .</title>
        <authorList>
            <person name="Osvatic J.T."/>
            <person name="Wilkins L.G.E."/>
            <person name="Leibrecht L."/>
            <person name="Leray M."/>
            <person name="Zauner S."/>
            <person name="Polzin J."/>
            <person name="Camacho Y."/>
            <person name="Gros O."/>
            <person name="van Gils J.A."/>
            <person name="Eisen J.A."/>
            <person name="Petersen J.M."/>
            <person name="Yuen B."/>
        </authorList>
    </citation>
    <scope>NUCLEOTIDE SEQUENCE</scope>
    <source>
        <strain evidence="2">MAGL173</strain>
    </source>
</reference>
<gene>
    <name evidence="2" type="ORF">JAZ04_01145</name>
</gene>
<sequence length="96" mass="10339">MTINNSLYSAMANTPNSDNSDGSWFEAMAEAWGEALDRQATRIETMSTEIGDQGNETPSAITQLTAESLKMTFLSNSSHTALSSLGSSLETMARKQ</sequence>
<proteinExistence type="predicted"/>
<accession>A0A9E4K2D5</accession>
<name>A0A9E4K2D5_9GAMM</name>
<evidence type="ECO:0000313" key="3">
    <source>
        <dbReference type="Proteomes" id="UP000886687"/>
    </source>
</evidence>
<protein>
    <submittedName>
        <fullName evidence="2">Uncharacterized protein</fullName>
    </submittedName>
</protein>
<evidence type="ECO:0000313" key="2">
    <source>
        <dbReference type="EMBL" id="MCG7937451.1"/>
    </source>
</evidence>
<dbReference type="Proteomes" id="UP000886687">
    <property type="component" value="Unassembled WGS sequence"/>
</dbReference>
<dbReference type="AlphaFoldDB" id="A0A9E4K2D5"/>
<evidence type="ECO:0000256" key="1">
    <source>
        <dbReference type="SAM" id="MobiDB-lite"/>
    </source>
</evidence>
<organism evidence="2 3">
    <name type="scientific">Candidatus Thiodiazotropha lotti</name>
    <dbReference type="NCBI Taxonomy" id="2792787"/>
    <lineage>
        <taxon>Bacteria</taxon>
        <taxon>Pseudomonadati</taxon>
        <taxon>Pseudomonadota</taxon>
        <taxon>Gammaproteobacteria</taxon>
        <taxon>Chromatiales</taxon>
        <taxon>Sedimenticolaceae</taxon>
        <taxon>Candidatus Thiodiazotropha</taxon>
    </lineage>
</organism>
<comment type="caution">
    <text evidence="2">The sequence shown here is derived from an EMBL/GenBank/DDBJ whole genome shotgun (WGS) entry which is preliminary data.</text>
</comment>